<keyword evidence="1" id="KW-1133">Transmembrane helix</keyword>
<evidence type="ECO:0000313" key="3">
    <source>
        <dbReference type="Proteomes" id="UP000559598"/>
    </source>
</evidence>
<name>A0A840DP74_9BACL</name>
<organism evidence="2 3">
    <name type="scientific">Anoxybacteroides voinovskiense</name>
    <dbReference type="NCBI Taxonomy" id="230470"/>
    <lineage>
        <taxon>Bacteria</taxon>
        <taxon>Bacillati</taxon>
        <taxon>Bacillota</taxon>
        <taxon>Bacilli</taxon>
        <taxon>Bacillales</taxon>
        <taxon>Anoxybacillaceae</taxon>
        <taxon>Anoxybacteroides</taxon>
    </lineage>
</organism>
<keyword evidence="1" id="KW-0472">Membrane</keyword>
<feature type="transmembrane region" description="Helical" evidence="1">
    <location>
        <begin position="12"/>
        <end position="30"/>
    </location>
</feature>
<evidence type="ECO:0000313" key="2">
    <source>
        <dbReference type="EMBL" id="MBB4073435.1"/>
    </source>
</evidence>
<keyword evidence="3" id="KW-1185">Reference proteome</keyword>
<protein>
    <submittedName>
        <fullName evidence="2">Uncharacterized protein</fullName>
    </submittedName>
</protein>
<accession>A0A840DP74</accession>
<gene>
    <name evidence="2" type="ORF">GGR02_001197</name>
</gene>
<proteinExistence type="predicted"/>
<dbReference type="EMBL" id="JACIDE010000006">
    <property type="protein sequence ID" value="MBB4073435.1"/>
    <property type="molecule type" value="Genomic_DNA"/>
</dbReference>
<reference evidence="2 3" key="1">
    <citation type="submission" date="2020-08" db="EMBL/GenBank/DDBJ databases">
        <title>Genomic Encyclopedia of Type Strains, Phase IV (KMG-IV): sequencing the most valuable type-strain genomes for metagenomic binning, comparative biology and taxonomic classification.</title>
        <authorList>
            <person name="Goeker M."/>
        </authorList>
    </citation>
    <scope>NUCLEOTIDE SEQUENCE [LARGE SCALE GENOMIC DNA]</scope>
    <source>
        <strain evidence="2 3">DSM 17075</strain>
    </source>
</reference>
<evidence type="ECO:0000256" key="1">
    <source>
        <dbReference type="SAM" id="Phobius"/>
    </source>
</evidence>
<feature type="transmembrane region" description="Helical" evidence="1">
    <location>
        <begin position="36"/>
        <end position="54"/>
    </location>
</feature>
<dbReference type="Proteomes" id="UP000559598">
    <property type="component" value="Unassembled WGS sequence"/>
</dbReference>
<keyword evidence="1" id="KW-0812">Transmembrane</keyword>
<comment type="caution">
    <text evidence="2">The sequence shown here is derived from an EMBL/GenBank/DDBJ whole genome shotgun (WGS) entry which is preliminary data.</text>
</comment>
<sequence>MDGKRKEQMKTWLMIIMLLSLISSFLLFFLGYYKVGFAVGSVFMVLSLTVGQWYSMKKVDDLHRYGGDRYRK</sequence>
<dbReference type="RefSeq" id="WP_183183788.1">
    <property type="nucleotide sequence ID" value="NZ_BMNP01000004.1"/>
</dbReference>
<dbReference type="AlphaFoldDB" id="A0A840DP74"/>